<dbReference type="InterPro" id="IPR050927">
    <property type="entry name" value="TRPM"/>
</dbReference>
<feature type="transmembrane region" description="Helical" evidence="6">
    <location>
        <begin position="788"/>
        <end position="809"/>
    </location>
</feature>
<evidence type="ECO:0000256" key="6">
    <source>
        <dbReference type="SAM" id="Phobius"/>
    </source>
</evidence>
<evidence type="ECO:0000313" key="9">
    <source>
        <dbReference type="EMBL" id="CAI4019450.1"/>
    </source>
</evidence>
<evidence type="ECO:0000256" key="5">
    <source>
        <dbReference type="SAM" id="MobiDB-lite"/>
    </source>
</evidence>
<feature type="transmembrane region" description="Helical" evidence="6">
    <location>
        <begin position="748"/>
        <end position="768"/>
    </location>
</feature>
<dbReference type="GO" id="GO:0005261">
    <property type="term" value="F:monoatomic cation channel activity"/>
    <property type="evidence" value="ECO:0007669"/>
    <property type="project" value="TreeGrafter"/>
</dbReference>
<dbReference type="EMBL" id="CAMXCT010006750">
    <property type="protein sequence ID" value="CAI4019450.1"/>
    <property type="molecule type" value="Genomic_DNA"/>
</dbReference>
<dbReference type="InterPro" id="IPR041491">
    <property type="entry name" value="TRPM_SLOG"/>
</dbReference>
<gene>
    <name evidence="9" type="ORF">C1SCF055_LOCUS43948</name>
</gene>
<evidence type="ECO:0000313" key="10">
    <source>
        <dbReference type="EMBL" id="CAL1172825.1"/>
    </source>
</evidence>
<keyword evidence="11" id="KW-1185">Reference proteome</keyword>
<dbReference type="AlphaFoldDB" id="A0A9P1M5J6"/>
<dbReference type="InterPro" id="IPR005821">
    <property type="entry name" value="Ion_trans_dom"/>
</dbReference>
<feature type="region of interest" description="Disordered" evidence="5">
    <location>
        <begin position="21"/>
        <end position="48"/>
    </location>
</feature>
<feature type="transmembrane region" description="Helical" evidence="6">
    <location>
        <begin position="856"/>
        <end position="876"/>
    </location>
</feature>
<dbReference type="Proteomes" id="UP001152797">
    <property type="component" value="Unassembled WGS sequence"/>
</dbReference>
<comment type="subcellular location">
    <subcellularLocation>
        <location evidence="1">Membrane</location>
        <topology evidence="1">Multi-pass membrane protein</topology>
    </subcellularLocation>
</comment>
<protein>
    <submittedName>
        <fullName evidence="9">Uncharacterized protein</fullName>
    </submittedName>
</protein>
<dbReference type="GO" id="GO:0005886">
    <property type="term" value="C:plasma membrane"/>
    <property type="evidence" value="ECO:0007669"/>
    <property type="project" value="TreeGrafter"/>
</dbReference>
<dbReference type="GO" id="GO:0030001">
    <property type="term" value="P:metal ion transport"/>
    <property type="evidence" value="ECO:0007669"/>
    <property type="project" value="TreeGrafter"/>
</dbReference>
<evidence type="ECO:0000256" key="4">
    <source>
        <dbReference type="ARBA" id="ARBA00023136"/>
    </source>
</evidence>
<evidence type="ECO:0000256" key="3">
    <source>
        <dbReference type="ARBA" id="ARBA00022989"/>
    </source>
</evidence>
<keyword evidence="4 6" id="KW-0472">Membrane</keyword>
<sequence>MKPMVVADTTALRKRNNHLSVKHGDSHVQIKSPTAADSEDVPEEPRKRPTFRQIATAVCGNVKFRRKGKAGPLDRAQMELSFHRTVSKSSVCTLAGRLRRSLPKFGEIQFQSGLMTRYCIVGPQTEPQKFVDMVMRSPLIWDLEAPRLLLSIVGGAGEMNLDPAVEAHFCEGLVGAAKQTQGWVITGGTNSGVMDLVGRAMHRHDARRTVPCIGVTPFGALKDAWRSTLDVAEASADAGVVEAPSASSMDGDHLPGLQEHHTHVVLVDAGSRREEAFGTEVDMREALERYVSTAVMRGKRTRSFCLESNETPKNSPFNQRERVLRVMVVVNGGPVSFTLMDKAIQNGCPVVVCNNSGRAADFIASLKLGVLTDYEEAWKKHMTAPPDVKSGLKGVRCGVEALERIVKSSCVSVYTTNDRLEDTILAALRGQAVQDQEMDEEELHASLERLLELAVQWNCEKHYVTIARRLVAVCGFPKVARWILQRFCSDWSEKEVESAPLMRWLVATYSDSLKRLDLSELPSRRWNRVEMQLQSEVSSLAHLFIWLVENMAPESVTDVLWLCLDYPAHGALAAASVCRDAAEEYQSRGGSYGETMVSQRLLKRANRFEAMAIRLLQGLDRVDPLEYVFRRSWRWGNHHLISLAHHLECKEFVSQHFYNSAVDLLCVTPTPFAVFAFDKDEQRRQANKVMEPYHQIFLRLFTSSSRHQLSLRELSSIPRVKALTHGGSRVTFVLLYSHFVLFSAGYEALLESCVLLFWGISLALIEVLQLQAKGSIGQYMNIWNGLDVILILTLLIGLVLWWFLVPWALSEHAVNSFHALNLLPCYVRLLQIFELSEYFGTLLFTVFGMAQDTTQFLVLLGIISLGFSCSLTPILYPSRSARWSQGVTWGFWAIFGDVNLEGTEEDLHWTVKICVSFLQYLLSLASNVLLVNLLIAMLNDTYVANKDSSKREWAFNRVDAVLEFASPEAHILPPPLDILVSIRHLCGAAKPLSRKDQLHYCTLTSVVPLGPHEVEITIDVKGGDIQAADSSLLAWEDVTMVPDEVSAVAKTCNSAVLVYRNVVLCKPLHFTFAGKGSGYETVQVSLDEDSWTRPLTRMEQRHIAFLQQEVLEQEANDVEPLEQRNEALVVETNQKMSLAVDEITRLSKNVAHLATQLQHQVEKTNALQDEIRQLSVKPE</sequence>
<feature type="domain" description="TRPM SLOG" evidence="8">
    <location>
        <begin position="117"/>
        <end position="365"/>
    </location>
</feature>
<accession>A0A9P1M5J6</accession>
<name>A0A9P1M5J6_9DINO</name>
<dbReference type="Pfam" id="PF18139">
    <property type="entry name" value="LSDAT_euk"/>
    <property type="match status" value="1"/>
</dbReference>
<dbReference type="PANTHER" id="PTHR13800">
    <property type="entry name" value="TRANSIENT RECEPTOR POTENTIAL CATION CHANNEL, SUBFAMILY M, MEMBER 6"/>
    <property type="match status" value="1"/>
</dbReference>
<evidence type="ECO:0000313" key="11">
    <source>
        <dbReference type="Proteomes" id="UP001152797"/>
    </source>
</evidence>
<evidence type="ECO:0000259" key="8">
    <source>
        <dbReference type="Pfam" id="PF18139"/>
    </source>
</evidence>
<dbReference type="PANTHER" id="PTHR13800:SF12">
    <property type="entry name" value="TRANSIENT RECEPTOR POTENTIAL CATION CHANNEL SUBFAMILY M MEMBER-LIKE 2"/>
    <property type="match status" value="1"/>
</dbReference>
<evidence type="ECO:0000259" key="7">
    <source>
        <dbReference type="Pfam" id="PF00520"/>
    </source>
</evidence>
<dbReference type="OrthoDB" id="301415at2759"/>
<organism evidence="9">
    <name type="scientific">Cladocopium goreaui</name>
    <dbReference type="NCBI Taxonomy" id="2562237"/>
    <lineage>
        <taxon>Eukaryota</taxon>
        <taxon>Sar</taxon>
        <taxon>Alveolata</taxon>
        <taxon>Dinophyceae</taxon>
        <taxon>Suessiales</taxon>
        <taxon>Symbiodiniaceae</taxon>
        <taxon>Cladocopium</taxon>
    </lineage>
</organism>
<keyword evidence="3 6" id="KW-1133">Transmembrane helix</keyword>
<feature type="domain" description="Ion transport" evidence="7">
    <location>
        <begin position="748"/>
        <end position="947"/>
    </location>
</feature>
<keyword evidence="2 6" id="KW-0812">Transmembrane</keyword>
<comment type="caution">
    <text evidence="9">The sequence shown here is derived from an EMBL/GenBank/DDBJ whole genome shotgun (WGS) entry which is preliminary data.</text>
</comment>
<feature type="transmembrane region" description="Helical" evidence="6">
    <location>
        <begin position="917"/>
        <end position="938"/>
    </location>
</feature>
<dbReference type="EMBL" id="CAMXCT030006750">
    <property type="protein sequence ID" value="CAL4806762.1"/>
    <property type="molecule type" value="Genomic_DNA"/>
</dbReference>
<proteinExistence type="predicted"/>
<reference evidence="10" key="2">
    <citation type="submission" date="2024-04" db="EMBL/GenBank/DDBJ databases">
        <authorList>
            <person name="Chen Y."/>
            <person name="Shah S."/>
            <person name="Dougan E. K."/>
            <person name="Thang M."/>
            <person name="Chan C."/>
        </authorList>
    </citation>
    <scope>NUCLEOTIDE SEQUENCE [LARGE SCALE GENOMIC DNA]</scope>
</reference>
<dbReference type="EMBL" id="CAMXCT020006750">
    <property type="protein sequence ID" value="CAL1172825.1"/>
    <property type="molecule type" value="Genomic_DNA"/>
</dbReference>
<evidence type="ECO:0000256" key="1">
    <source>
        <dbReference type="ARBA" id="ARBA00004141"/>
    </source>
</evidence>
<dbReference type="Pfam" id="PF00520">
    <property type="entry name" value="Ion_trans"/>
    <property type="match status" value="1"/>
</dbReference>
<feature type="transmembrane region" description="Helical" evidence="6">
    <location>
        <begin position="829"/>
        <end position="849"/>
    </location>
</feature>
<evidence type="ECO:0000256" key="2">
    <source>
        <dbReference type="ARBA" id="ARBA00022692"/>
    </source>
</evidence>
<reference evidence="9" key="1">
    <citation type="submission" date="2022-10" db="EMBL/GenBank/DDBJ databases">
        <authorList>
            <person name="Chen Y."/>
            <person name="Dougan E. K."/>
            <person name="Chan C."/>
            <person name="Rhodes N."/>
            <person name="Thang M."/>
        </authorList>
    </citation>
    <scope>NUCLEOTIDE SEQUENCE</scope>
</reference>